<name>A0A217EGB4_9GAMM</name>
<reference evidence="3" key="1">
    <citation type="submission" date="2017-06" db="EMBL/GenBank/DDBJ databases">
        <authorList>
            <person name="Varghese N."/>
            <person name="Submissions S."/>
        </authorList>
    </citation>
    <scope>NUCLEOTIDE SEQUENCE [LARGE SCALE GENOMIC DNA]</scope>
    <source>
        <strain evidence="3">ANC 5114</strain>
    </source>
</reference>
<accession>A0A217EGB4</accession>
<feature type="transmembrane region" description="Helical" evidence="1">
    <location>
        <begin position="76"/>
        <end position="94"/>
    </location>
</feature>
<evidence type="ECO:0000313" key="3">
    <source>
        <dbReference type="Proteomes" id="UP000243463"/>
    </source>
</evidence>
<proteinExistence type="predicted"/>
<evidence type="ECO:0000256" key="1">
    <source>
        <dbReference type="SAM" id="Phobius"/>
    </source>
</evidence>
<sequence length="96" mass="10748">MKKNAAKTIQPDWWSKSCVGAILGLSLAIALGNLIVVIGKHFFAVGLMVQIGMWSIAWLWMPLFFISYLFYTGKTAFIYMALANTVAYSCLFFLRG</sequence>
<feature type="transmembrane region" description="Helical" evidence="1">
    <location>
        <begin position="20"/>
        <end position="39"/>
    </location>
</feature>
<organism evidence="2 3">
    <name type="scientific">Acinetobacter apis</name>
    <dbReference type="NCBI Taxonomy" id="1229165"/>
    <lineage>
        <taxon>Bacteria</taxon>
        <taxon>Pseudomonadati</taxon>
        <taxon>Pseudomonadota</taxon>
        <taxon>Gammaproteobacteria</taxon>
        <taxon>Moraxellales</taxon>
        <taxon>Moraxellaceae</taxon>
        <taxon>Acinetobacter</taxon>
    </lineage>
</organism>
<feature type="transmembrane region" description="Helical" evidence="1">
    <location>
        <begin position="51"/>
        <end position="70"/>
    </location>
</feature>
<keyword evidence="3" id="KW-1185">Reference proteome</keyword>
<protein>
    <submittedName>
        <fullName evidence="2">Uncharacterized protein</fullName>
    </submittedName>
</protein>
<dbReference type="Proteomes" id="UP000243463">
    <property type="component" value="Unassembled WGS sequence"/>
</dbReference>
<keyword evidence="1" id="KW-0472">Membrane</keyword>
<keyword evidence="1" id="KW-0812">Transmembrane</keyword>
<gene>
    <name evidence="2" type="ORF">SAMN05444584_1499</name>
</gene>
<dbReference type="RefSeq" id="WP_088823588.1">
    <property type="nucleotide sequence ID" value="NZ_FZLN01000002.1"/>
</dbReference>
<dbReference type="EMBL" id="FZLN01000002">
    <property type="protein sequence ID" value="SNQ29541.1"/>
    <property type="molecule type" value="Genomic_DNA"/>
</dbReference>
<dbReference type="OrthoDB" id="8911335at2"/>
<evidence type="ECO:0000313" key="2">
    <source>
        <dbReference type="EMBL" id="SNQ29541.1"/>
    </source>
</evidence>
<keyword evidence="1" id="KW-1133">Transmembrane helix</keyword>
<dbReference type="AlphaFoldDB" id="A0A217EGB4"/>